<dbReference type="Proteomes" id="UP000784294">
    <property type="component" value="Unassembled WGS sequence"/>
</dbReference>
<accession>A0A3S5BF08</accession>
<gene>
    <name evidence="1" type="ORF">PXEA_LOCUS36288</name>
</gene>
<keyword evidence="2" id="KW-1185">Reference proteome</keyword>
<dbReference type="EMBL" id="CAAALY010277065">
    <property type="protein sequence ID" value="VEL42848.1"/>
    <property type="molecule type" value="Genomic_DNA"/>
</dbReference>
<name>A0A3S5BF08_9PLAT</name>
<proteinExistence type="predicted"/>
<evidence type="ECO:0000313" key="1">
    <source>
        <dbReference type="EMBL" id="VEL42848.1"/>
    </source>
</evidence>
<protein>
    <submittedName>
        <fullName evidence="1">Uncharacterized protein</fullName>
    </submittedName>
</protein>
<dbReference type="AlphaFoldDB" id="A0A3S5BF08"/>
<comment type="caution">
    <text evidence="1">The sequence shown here is derived from an EMBL/GenBank/DDBJ whole genome shotgun (WGS) entry which is preliminary data.</text>
</comment>
<reference evidence="1" key="1">
    <citation type="submission" date="2018-11" db="EMBL/GenBank/DDBJ databases">
        <authorList>
            <consortium name="Pathogen Informatics"/>
        </authorList>
    </citation>
    <scope>NUCLEOTIDE SEQUENCE</scope>
</reference>
<sequence length="70" mass="8104">MNFAIVYGKVKRLDSTVDVKFRNSAVIGRKLVQNAISSPKRYWSCKPPYPETKLKKRIEEERTLFLSSAL</sequence>
<evidence type="ECO:0000313" key="2">
    <source>
        <dbReference type="Proteomes" id="UP000784294"/>
    </source>
</evidence>
<organism evidence="1 2">
    <name type="scientific">Protopolystoma xenopodis</name>
    <dbReference type="NCBI Taxonomy" id="117903"/>
    <lineage>
        <taxon>Eukaryota</taxon>
        <taxon>Metazoa</taxon>
        <taxon>Spiralia</taxon>
        <taxon>Lophotrochozoa</taxon>
        <taxon>Platyhelminthes</taxon>
        <taxon>Monogenea</taxon>
        <taxon>Polyopisthocotylea</taxon>
        <taxon>Polystomatidea</taxon>
        <taxon>Polystomatidae</taxon>
        <taxon>Protopolystoma</taxon>
    </lineage>
</organism>